<dbReference type="InterPro" id="IPR018490">
    <property type="entry name" value="cNMP-bd_dom_sf"/>
</dbReference>
<gene>
    <name evidence="3" type="primary">PRKG1</name>
    <name evidence="3" type="ORF">SPIL2461_LOCUS16587</name>
</gene>
<sequence>MQSPTLRRDFTRLLKKIILFEHASDAFRQSLCDAVIPFEYARGASIYKQGQAGDWMCILLSGRLEKTIVRNPSSPPIVIGEIAPGGICGDMGMLGVMELRSHSCRCAEDSSVLLLSRTAFQTLVDMTGGLDEYPLLKHLELMQNLTGDTDAFCNLPFFAKFERDFVKHICEYLEPRLYYPGMAVMKEGEMGFEMFIVHMGKVEVLKGSKRVAELGGGVVLGDVAVFGSDKRRTATVKCMEPTMIYVLNGDVVHHTLELYPQTKRVHDHDYIARLLRFELEKVADEVEHLENFYGKCHPMPLEEVSREVFGRDLNAEASCLGPLKGYG</sequence>
<dbReference type="EMBL" id="CAJNIZ010042678">
    <property type="protein sequence ID" value="CAE7631849.1"/>
    <property type="molecule type" value="Genomic_DNA"/>
</dbReference>
<keyword evidence="1" id="KW-1071">Ligand-gated ion channel</keyword>
<keyword evidence="1" id="KW-0407">Ion channel</keyword>
<dbReference type="Gene3D" id="2.60.120.10">
    <property type="entry name" value="Jelly Rolls"/>
    <property type="match status" value="2"/>
</dbReference>
<accession>A0A812VEM6</accession>
<dbReference type="SMART" id="SM00100">
    <property type="entry name" value="cNMP"/>
    <property type="match status" value="2"/>
</dbReference>
<comment type="caution">
    <text evidence="3">The sequence shown here is derived from an EMBL/GenBank/DDBJ whole genome shotgun (WGS) entry which is preliminary data.</text>
</comment>
<dbReference type="GO" id="GO:0005221">
    <property type="term" value="F:intracellularly cyclic nucleotide-activated monoatomic cation channel activity"/>
    <property type="evidence" value="ECO:0007669"/>
    <property type="project" value="InterPro"/>
</dbReference>
<evidence type="ECO:0000256" key="1">
    <source>
        <dbReference type="ARBA" id="ARBA00023286"/>
    </source>
</evidence>
<protein>
    <submittedName>
        <fullName evidence="3">PRKG1 protein</fullName>
    </submittedName>
</protein>
<dbReference type="InterPro" id="IPR014710">
    <property type="entry name" value="RmlC-like_jellyroll"/>
</dbReference>
<evidence type="ECO:0000313" key="4">
    <source>
        <dbReference type="Proteomes" id="UP000649617"/>
    </source>
</evidence>
<reference evidence="3" key="1">
    <citation type="submission" date="2021-02" db="EMBL/GenBank/DDBJ databases">
        <authorList>
            <person name="Dougan E. K."/>
            <person name="Rhodes N."/>
            <person name="Thang M."/>
            <person name="Chan C."/>
        </authorList>
    </citation>
    <scope>NUCLEOTIDE SEQUENCE</scope>
</reference>
<keyword evidence="1" id="KW-0406">Ion transport</keyword>
<dbReference type="GO" id="GO:0044877">
    <property type="term" value="F:protein-containing complex binding"/>
    <property type="evidence" value="ECO:0007669"/>
    <property type="project" value="TreeGrafter"/>
</dbReference>
<proteinExistence type="predicted"/>
<keyword evidence="4" id="KW-1185">Reference proteome</keyword>
<dbReference type="Pfam" id="PF00027">
    <property type="entry name" value="cNMP_binding"/>
    <property type="match status" value="2"/>
</dbReference>
<name>A0A812VEM6_SYMPI</name>
<evidence type="ECO:0000259" key="2">
    <source>
        <dbReference type="PROSITE" id="PS50042"/>
    </source>
</evidence>
<dbReference type="InterPro" id="IPR050866">
    <property type="entry name" value="CNG_cation_channel"/>
</dbReference>
<dbReference type="PROSITE" id="PS50042">
    <property type="entry name" value="CNMP_BINDING_3"/>
    <property type="match status" value="2"/>
</dbReference>
<dbReference type="CDD" id="cd00038">
    <property type="entry name" value="CAP_ED"/>
    <property type="match status" value="2"/>
</dbReference>
<dbReference type="PANTHER" id="PTHR45638">
    <property type="entry name" value="CYCLIC NUCLEOTIDE-GATED CATION CHANNEL SUBUNIT A"/>
    <property type="match status" value="1"/>
</dbReference>
<feature type="domain" description="Cyclic nucleotide-binding" evidence="2">
    <location>
        <begin position="157"/>
        <end position="273"/>
    </location>
</feature>
<evidence type="ECO:0000313" key="3">
    <source>
        <dbReference type="EMBL" id="CAE7631849.1"/>
    </source>
</evidence>
<dbReference type="SUPFAM" id="SSF51206">
    <property type="entry name" value="cAMP-binding domain-like"/>
    <property type="match status" value="2"/>
</dbReference>
<dbReference type="Proteomes" id="UP000649617">
    <property type="component" value="Unassembled WGS sequence"/>
</dbReference>
<organism evidence="3 4">
    <name type="scientific">Symbiodinium pilosum</name>
    <name type="common">Dinoflagellate</name>
    <dbReference type="NCBI Taxonomy" id="2952"/>
    <lineage>
        <taxon>Eukaryota</taxon>
        <taxon>Sar</taxon>
        <taxon>Alveolata</taxon>
        <taxon>Dinophyceae</taxon>
        <taxon>Suessiales</taxon>
        <taxon>Symbiodiniaceae</taxon>
        <taxon>Symbiodinium</taxon>
    </lineage>
</organism>
<feature type="domain" description="Cyclic nucleotide-binding" evidence="2">
    <location>
        <begin position="19"/>
        <end position="124"/>
    </location>
</feature>
<dbReference type="InterPro" id="IPR000595">
    <property type="entry name" value="cNMP-bd_dom"/>
</dbReference>
<keyword evidence="1" id="KW-0813">Transport</keyword>
<dbReference type="AlphaFoldDB" id="A0A812VEM6"/>
<dbReference type="OrthoDB" id="411197at2759"/>
<dbReference type="PANTHER" id="PTHR45638:SF11">
    <property type="entry name" value="CYCLIC NUCLEOTIDE-GATED CATION CHANNEL SUBUNIT A"/>
    <property type="match status" value="1"/>
</dbReference>